<sequence length="40" mass="4703">MDEVANDRIEEVWFTGVHSDVGGGFEDCRNRRARRRRRPG</sequence>
<evidence type="ECO:0000313" key="2">
    <source>
        <dbReference type="EMBL" id="QOW00751.1"/>
    </source>
</evidence>
<dbReference type="RefSeq" id="WP_006551483.1">
    <property type="nucleotide sequence ID" value="NZ_CP040719.1"/>
</dbReference>
<name>A0A7M2XUV8_9NOCA</name>
<protein>
    <submittedName>
        <fullName evidence="2">DUF2235 domain-containing protein</fullName>
    </submittedName>
</protein>
<dbReference type="InterPro" id="IPR018712">
    <property type="entry name" value="Tle1-like_cat"/>
</dbReference>
<accession>A0A7M2XUV8</accession>
<gene>
    <name evidence="2" type="ORF">INP59_10815</name>
</gene>
<dbReference type="Proteomes" id="UP000593818">
    <property type="component" value="Chromosome"/>
</dbReference>
<reference evidence="2 3" key="1">
    <citation type="submission" date="2020-10" db="EMBL/GenBank/DDBJ databases">
        <title>Whole genome sequence of oil-degrading bacteria Rhodococcus pyridinivorans strain 5Ap.</title>
        <authorList>
            <person name="Akhremchuk A.E."/>
            <person name="Valentovich L.N."/>
            <person name="Charniauskaya M.I."/>
            <person name="Bukliarevich H.A."/>
            <person name="Titok M.A."/>
        </authorList>
    </citation>
    <scope>NUCLEOTIDE SEQUENCE [LARGE SCALE GENOMIC DNA]</scope>
    <source>
        <strain evidence="2 3">5Ap</strain>
    </source>
</reference>
<dbReference type="AlphaFoldDB" id="A0A7M2XUV8"/>
<proteinExistence type="predicted"/>
<evidence type="ECO:0000259" key="1">
    <source>
        <dbReference type="Pfam" id="PF09994"/>
    </source>
</evidence>
<keyword evidence="3" id="KW-1185">Reference proteome</keyword>
<evidence type="ECO:0000313" key="3">
    <source>
        <dbReference type="Proteomes" id="UP000593818"/>
    </source>
</evidence>
<dbReference type="EMBL" id="CP063450">
    <property type="protein sequence ID" value="QOW00751.1"/>
    <property type="molecule type" value="Genomic_DNA"/>
</dbReference>
<feature type="domain" description="T6SS Phospholipase effector Tle1-like catalytic" evidence="1">
    <location>
        <begin position="6"/>
        <end position="30"/>
    </location>
</feature>
<organism evidence="2 3">
    <name type="scientific">Rhodococcus pyridinivorans</name>
    <dbReference type="NCBI Taxonomy" id="103816"/>
    <lineage>
        <taxon>Bacteria</taxon>
        <taxon>Bacillati</taxon>
        <taxon>Actinomycetota</taxon>
        <taxon>Actinomycetes</taxon>
        <taxon>Mycobacteriales</taxon>
        <taxon>Nocardiaceae</taxon>
        <taxon>Rhodococcus</taxon>
    </lineage>
</organism>
<dbReference type="Pfam" id="PF09994">
    <property type="entry name" value="T6SS_Tle1-like_cat"/>
    <property type="match status" value="1"/>
</dbReference>
<accession>A0A7T7LL46</accession>